<dbReference type="PANTHER" id="PTHR11432">
    <property type="entry name" value="NADH DEHYDROGENASE SUBUNIT 1"/>
    <property type="match status" value="1"/>
</dbReference>
<evidence type="ECO:0000256" key="4">
    <source>
        <dbReference type="ARBA" id="ARBA00021009"/>
    </source>
</evidence>
<sequence length="131" mass="15799">YRKGPNKLSFKGLIQPFRDILKLLSKEIFYLNSNKIFDYISIIIIIRTISQIISFEVLVYLIVFVIIMIIEDFSLIKIIIYQDNVNFFILIYPLYFIFILRILIDLNRVPFDLIERESELVSGFNLEYYRR</sequence>
<keyword evidence="6 13" id="KW-0812">Transmembrane</keyword>
<dbReference type="AlphaFoldDB" id="A0A6V7H5Y1"/>
<dbReference type="InterPro" id="IPR001694">
    <property type="entry name" value="NADH_UbQ_OxRdtase_su1/FPO"/>
</dbReference>
<feature type="non-terminal residue" evidence="15">
    <location>
        <position position="131"/>
    </location>
</feature>
<name>A0A6V7H5Y1_9HYME</name>
<dbReference type="InterPro" id="IPR018086">
    <property type="entry name" value="NADH_UbQ_OxRdtase_su1_CS"/>
</dbReference>
<feature type="transmembrane region" description="Helical" evidence="14">
    <location>
        <begin position="59"/>
        <end position="80"/>
    </location>
</feature>
<dbReference type="GO" id="GO:0005743">
    <property type="term" value="C:mitochondrial inner membrane"/>
    <property type="evidence" value="ECO:0007669"/>
    <property type="project" value="UniProtKB-SubCell"/>
</dbReference>
<evidence type="ECO:0000256" key="14">
    <source>
        <dbReference type="SAM" id="Phobius"/>
    </source>
</evidence>
<dbReference type="EMBL" id="CAJDYZ010008269">
    <property type="protein sequence ID" value="CAD1475207.1"/>
    <property type="molecule type" value="Genomic_DNA"/>
</dbReference>
<evidence type="ECO:0000313" key="16">
    <source>
        <dbReference type="Proteomes" id="UP000752696"/>
    </source>
</evidence>
<feature type="non-terminal residue" evidence="15">
    <location>
        <position position="1"/>
    </location>
</feature>
<accession>A0A6V7H5Y1</accession>
<keyword evidence="11 14" id="KW-0472">Membrane</keyword>
<reference evidence="15" key="1">
    <citation type="submission" date="2020-07" db="EMBL/GenBank/DDBJ databases">
        <authorList>
            <person name="Nazaruddin N."/>
        </authorList>
    </citation>
    <scope>NUCLEOTIDE SEQUENCE</scope>
</reference>
<proteinExistence type="inferred from homology"/>
<evidence type="ECO:0000256" key="8">
    <source>
        <dbReference type="ARBA" id="ARBA00022989"/>
    </source>
</evidence>
<keyword evidence="16" id="KW-1185">Reference proteome</keyword>
<evidence type="ECO:0000256" key="12">
    <source>
        <dbReference type="ARBA" id="ARBA00031024"/>
    </source>
</evidence>
<dbReference type="Pfam" id="PF00146">
    <property type="entry name" value="NADHdh"/>
    <property type="match status" value="1"/>
</dbReference>
<evidence type="ECO:0000313" key="15">
    <source>
        <dbReference type="EMBL" id="CAD1475207.1"/>
    </source>
</evidence>
<dbReference type="Proteomes" id="UP000752696">
    <property type="component" value="Unassembled WGS sequence"/>
</dbReference>
<keyword evidence="7" id="KW-0999">Mitochondrion inner membrane</keyword>
<dbReference type="OrthoDB" id="7700622at2759"/>
<gene>
    <name evidence="15" type="ORF">MHI_LOCUS526206</name>
</gene>
<evidence type="ECO:0000256" key="5">
    <source>
        <dbReference type="ARBA" id="ARBA00022448"/>
    </source>
</evidence>
<dbReference type="PANTHER" id="PTHR11432:SF3">
    <property type="entry name" value="NADH-UBIQUINONE OXIDOREDUCTASE CHAIN 1"/>
    <property type="match status" value="1"/>
</dbReference>
<keyword evidence="10" id="KW-0496">Mitochondrion</keyword>
<comment type="subcellular location">
    <subcellularLocation>
        <location evidence="2 13">Mitochondrion inner membrane</location>
        <topology evidence="2 13">Multi-pass membrane protein</topology>
    </subcellularLocation>
</comment>
<evidence type="ECO:0000256" key="3">
    <source>
        <dbReference type="ARBA" id="ARBA00010535"/>
    </source>
</evidence>
<protein>
    <recommendedName>
        <fullName evidence="4">NADH-ubiquinone oxidoreductase chain 1</fullName>
    </recommendedName>
    <alternativeName>
        <fullName evidence="12">NADH dehydrogenase subunit 1</fullName>
    </alternativeName>
</protein>
<keyword evidence="5" id="KW-0813">Transport</keyword>
<keyword evidence="13" id="KW-0520">NAD</keyword>
<evidence type="ECO:0000256" key="6">
    <source>
        <dbReference type="ARBA" id="ARBA00022692"/>
    </source>
</evidence>
<dbReference type="PROSITE" id="PS00667">
    <property type="entry name" value="COMPLEX1_ND1_1"/>
    <property type="match status" value="1"/>
</dbReference>
<comment type="function">
    <text evidence="1">Core subunit of the mitochondrial membrane respiratory chain NADH dehydrogenase (Complex I) that is believed to belong to the minimal assembly required for catalysis. Complex I functions in the transfer of electrons from NADH to the respiratory chain. The immediate electron acceptor for the enzyme is believed to be ubiquinone.</text>
</comment>
<evidence type="ECO:0000256" key="11">
    <source>
        <dbReference type="ARBA" id="ARBA00023136"/>
    </source>
</evidence>
<organism evidence="15 16">
    <name type="scientific">Heterotrigona itama</name>
    <dbReference type="NCBI Taxonomy" id="395501"/>
    <lineage>
        <taxon>Eukaryota</taxon>
        <taxon>Metazoa</taxon>
        <taxon>Ecdysozoa</taxon>
        <taxon>Arthropoda</taxon>
        <taxon>Hexapoda</taxon>
        <taxon>Insecta</taxon>
        <taxon>Pterygota</taxon>
        <taxon>Neoptera</taxon>
        <taxon>Endopterygota</taxon>
        <taxon>Hymenoptera</taxon>
        <taxon>Apocrita</taxon>
        <taxon>Aculeata</taxon>
        <taxon>Apoidea</taxon>
        <taxon>Anthophila</taxon>
        <taxon>Apidae</taxon>
        <taxon>Heterotrigona</taxon>
    </lineage>
</organism>
<evidence type="ECO:0000256" key="2">
    <source>
        <dbReference type="ARBA" id="ARBA00004448"/>
    </source>
</evidence>
<comment type="similarity">
    <text evidence="3 13">Belongs to the complex I subunit 1 family.</text>
</comment>
<evidence type="ECO:0000256" key="9">
    <source>
        <dbReference type="ARBA" id="ARBA00023075"/>
    </source>
</evidence>
<keyword evidence="8 14" id="KW-1133">Transmembrane helix</keyword>
<dbReference type="GO" id="GO:0009060">
    <property type="term" value="P:aerobic respiration"/>
    <property type="evidence" value="ECO:0007669"/>
    <property type="project" value="TreeGrafter"/>
</dbReference>
<evidence type="ECO:0000256" key="10">
    <source>
        <dbReference type="ARBA" id="ARBA00023128"/>
    </source>
</evidence>
<evidence type="ECO:0000256" key="1">
    <source>
        <dbReference type="ARBA" id="ARBA00003257"/>
    </source>
</evidence>
<evidence type="ECO:0000256" key="13">
    <source>
        <dbReference type="RuleBase" id="RU000471"/>
    </source>
</evidence>
<feature type="transmembrane region" description="Helical" evidence="14">
    <location>
        <begin position="87"/>
        <end position="104"/>
    </location>
</feature>
<dbReference type="GO" id="GO:0003954">
    <property type="term" value="F:NADH dehydrogenase activity"/>
    <property type="evidence" value="ECO:0007669"/>
    <property type="project" value="TreeGrafter"/>
</dbReference>
<evidence type="ECO:0000256" key="7">
    <source>
        <dbReference type="ARBA" id="ARBA00022792"/>
    </source>
</evidence>
<comment type="caution">
    <text evidence="15">The sequence shown here is derived from an EMBL/GenBank/DDBJ whole genome shotgun (WGS) entry which is preliminary data.</text>
</comment>
<keyword evidence="9" id="KW-0830">Ubiquinone</keyword>